<proteinExistence type="predicted"/>
<dbReference type="EMBL" id="JAPMLT010000014">
    <property type="protein sequence ID" value="MCX7571964.1"/>
    <property type="molecule type" value="Genomic_DNA"/>
</dbReference>
<feature type="domain" description="Suppressor of fused-like" evidence="1">
    <location>
        <begin position="34"/>
        <end position="188"/>
    </location>
</feature>
<protein>
    <submittedName>
        <fullName evidence="2">Suppressor of fused domain protein</fullName>
    </submittedName>
</protein>
<keyword evidence="3" id="KW-1185">Reference proteome</keyword>
<reference evidence="2 3" key="1">
    <citation type="submission" date="2022-11" db="EMBL/GenBank/DDBJ databases">
        <title>Study of microbial diversity in lake waters.</title>
        <authorList>
            <person name="Zhang J."/>
        </authorList>
    </citation>
    <scope>NUCLEOTIDE SEQUENCE [LARGE SCALE GENOMIC DNA]</scope>
    <source>
        <strain evidence="2 3">DT12</strain>
    </source>
</reference>
<organism evidence="2 3">
    <name type="scientific">Tumebacillus lacus</name>
    <dbReference type="NCBI Taxonomy" id="2995335"/>
    <lineage>
        <taxon>Bacteria</taxon>
        <taxon>Bacillati</taxon>
        <taxon>Bacillota</taxon>
        <taxon>Bacilli</taxon>
        <taxon>Bacillales</taxon>
        <taxon>Alicyclobacillaceae</taxon>
        <taxon>Tumebacillus</taxon>
    </lineage>
</organism>
<comment type="caution">
    <text evidence="2">The sequence shown here is derived from an EMBL/GenBank/DDBJ whole genome shotgun (WGS) entry which is preliminary data.</text>
</comment>
<evidence type="ECO:0000259" key="1">
    <source>
        <dbReference type="Pfam" id="PF05076"/>
    </source>
</evidence>
<name>A0ABT3X4Z2_9BACL</name>
<gene>
    <name evidence="2" type="ORF">OS242_18665</name>
</gene>
<dbReference type="Proteomes" id="UP001208017">
    <property type="component" value="Unassembled WGS sequence"/>
</dbReference>
<dbReference type="RefSeq" id="WP_267153211.1">
    <property type="nucleotide sequence ID" value="NZ_JAPMLT010000014.1"/>
</dbReference>
<dbReference type="Pfam" id="PF05076">
    <property type="entry name" value="SUFU"/>
    <property type="match status" value="1"/>
</dbReference>
<sequence length="192" mass="21028">MTVSIQKKQIAKAAFQVFGGKPSVFKYWDNQQKNDVDILSCPDRPQAGVTSYSTIGLSDASIGLTSDEVPLRVEIVGACGSAFAGYANVLATCAFDVMEANAECRPGAVLRDAVAVNVPDVEMKHVWLVPPFLWEEELKTLEFPSMKVAWLLAVPISEAERAFAEEQGAEALESLFEEKQIDLFDLRRASVL</sequence>
<evidence type="ECO:0000313" key="3">
    <source>
        <dbReference type="Proteomes" id="UP001208017"/>
    </source>
</evidence>
<accession>A0ABT3X4Z2</accession>
<dbReference type="InterPro" id="IPR020941">
    <property type="entry name" value="SUFU-like_domain"/>
</dbReference>
<evidence type="ECO:0000313" key="2">
    <source>
        <dbReference type="EMBL" id="MCX7571964.1"/>
    </source>
</evidence>